<dbReference type="InterPro" id="IPR041519">
    <property type="entry name" value="HEPN_RiboL-PSP"/>
</dbReference>
<reference evidence="2" key="1">
    <citation type="journal article" date="2021" name="Microb. Physiol.">
        <title>Proteogenomic Insights into the Physiology of Marine, Sulfate-Reducing, Filamentous Desulfonema limicola and Desulfonema magnum.</title>
        <authorList>
            <person name="Schnaars V."/>
            <person name="Wohlbrand L."/>
            <person name="Scheve S."/>
            <person name="Hinrichs C."/>
            <person name="Reinhardt R."/>
            <person name="Rabus R."/>
        </authorList>
    </citation>
    <scope>NUCLEOTIDE SEQUENCE</scope>
    <source>
        <strain evidence="2">4be13</strain>
    </source>
</reference>
<keyword evidence="3" id="KW-1185">Reference proteome</keyword>
<name>A0A975BQV4_9BACT</name>
<feature type="domain" description="RiboL-PSP-HEPN" evidence="1">
    <location>
        <begin position="37"/>
        <end position="257"/>
    </location>
</feature>
<dbReference type="KEGG" id="dmm:dnm_062450"/>
<protein>
    <submittedName>
        <fullName evidence="2">HEPN domain-containing protein</fullName>
    </submittedName>
</protein>
<sequence>MENTHLYFKKRLDDLRHYIHGLELESRLISLKVSKNLQTECESLVSAYQEHILEARKKKRQFDYNSIIVSLYGFLEQFIESLIESYLKQLNIIIPLYAKLPEDITKNHIDLSVEFIKHIDELKYKEKELVTKKQLISDLHSCISDSAKYRLNPYPFVHHTANFRPEVIARSFASIGVRNVSGRVIKCPVFTRYLKEKDPGSVDHTEPKEALSDLNDLVRRRNEVAHGEVPDELLDNGILLDYIGLLEIYGKALYEVVYSDILKYEVKYNGTELGPAIGIYKKGKIIGISVKNTDIKVGDLLIAKTTNDILPYMAGKIEELQVNKDSFKEVPASSSGTDIGIRVSFRAKENHTFFLVRKTDKRKTMS</sequence>
<evidence type="ECO:0000313" key="2">
    <source>
        <dbReference type="EMBL" id="QTA90184.1"/>
    </source>
</evidence>
<evidence type="ECO:0000313" key="3">
    <source>
        <dbReference type="Proteomes" id="UP000663722"/>
    </source>
</evidence>
<gene>
    <name evidence="2" type="ORF">dnm_062450</name>
</gene>
<dbReference type="RefSeq" id="WP_207678499.1">
    <property type="nucleotide sequence ID" value="NZ_CP061800.1"/>
</dbReference>
<dbReference type="Pfam" id="PF18735">
    <property type="entry name" value="HEPN_RiboL-PSP"/>
    <property type="match status" value="1"/>
</dbReference>
<dbReference type="Proteomes" id="UP000663722">
    <property type="component" value="Chromosome"/>
</dbReference>
<dbReference type="AlphaFoldDB" id="A0A975BQV4"/>
<organism evidence="2 3">
    <name type="scientific">Desulfonema magnum</name>
    <dbReference type="NCBI Taxonomy" id="45655"/>
    <lineage>
        <taxon>Bacteria</taxon>
        <taxon>Pseudomonadati</taxon>
        <taxon>Thermodesulfobacteriota</taxon>
        <taxon>Desulfobacteria</taxon>
        <taxon>Desulfobacterales</taxon>
        <taxon>Desulfococcaceae</taxon>
        <taxon>Desulfonema</taxon>
    </lineage>
</organism>
<proteinExistence type="predicted"/>
<accession>A0A975BQV4</accession>
<evidence type="ECO:0000259" key="1">
    <source>
        <dbReference type="Pfam" id="PF18735"/>
    </source>
</evidence>
<dbReference type="EMBL" id="CP061800">
    <property type="protein sequence ID" value="QTA90184.1"/>
    <property type="molecule type" value="Genomic_DNA"/>
</dbReference>